<evidence type="ECO:0000313" key="6">
    <source>
        <dbReference type="EMBL" id="MCE7508827.1"/>
    </source>
</evidence>
<dbReference type="InterPro" id="IPR014757">
    <property type="entry name" value="Tscrpt_reg_IclR_C"/>
</dbReference>
<evidence type="ECO:0000256" key="3">
    <source>
        <dbReference type="ARBA" id="ARBA00023163"/>
    </source>
</evidence>
<sequence>MGYAPVSAVLKGLKVLEVVNRLGPASLRDITDATGLPKASTLRLLDTLQHAGYVSVMNESRRYIVTARVLSLSNNFRPDDALLAAAVPVLKALRDRTGWPSDLGIYQHGKMVIADTNRQPGAFSMNRSVGSRVSMTTTSLGKVYMAFCPEPEREQILQHLSRLDDPDENGALKGEKIERLLKKIRKQGYATSDQEQGKSIRAVAVPVLLGDRVACSFNVIVPAQVMSMEQAVTDYVPLISSAAREIEQRIQG</sequence>
<gene>
    <name evidence="6" type="ORF">LZG35_09285</name>
</gene>
<keyword evidence="7" id="KW-1185">Reference proteome</keyword>
<evidence type="ECO:0000259" key="5">
    <source>
        <dbReference type="PROSITE" id="PS51078"/>
    </source>
</evidence>
<evidence type="ECO:0000313" key="7">
    <source>
        <dbReference type="Proteomes" id="UP001107961"/>
    </source>
</evidence>
<keyword evidence="2" id="KW-0238">DNA-binding</keyword>
<dbReference type="EMBL" id="JAJVKT010000009">
    <property type="protein sequence ID" value="MCE7508827.1"/>
    <property type="molecule type" value="Genomic_DNA"/>
</dbReference>
<dbReference type="InterPro" id="IPR050707">
    <property type="entry name" value="HTH_MetabolicPath_Reg"/>
</dbReference>
<dbReference type="Pfam" id="PF01614">
    <property type="entry name" value="IclR_C"/>
    <property type="match status" value="1"/>
</dbReference>
<dbReference type="Proteomes" id="UP001107961">
    <property type="component" value="Unassembled WGS sequence"/>
</dbReference>
<dbReference type="GO" id="GO:0003700">
    <property type="term" value="F:DNA-binding transcription factor activity"/>
    <property type="evidence" value="ECO:0007669"/>
    <property type="project" value="TreeGrafter"/>
</dbReference>
<dbReference type="SUPFAM" id="SSF46785">
    <property type="entry name" value="Winged helix' DNA-binding domain"/>
    <property type="match status" value="1"/>
</dbReference>
<dbReference type="InterPro" id="IPR036390">
    <property type="entry name" value="WH_DNA-bd_sf"/>
</dbReference>
<name>A0A9Q3W6Q5_9GAMM</name>
<dbReference type="Gene3D" id="3.30.450.40">
    <property type="match status" value="1"/>
</dbReference>
<dbReference type="PROSITE" id="PS51078">
    <property type="entry name" value="ICLR_ED"/>
    <property type="match status" value="1"/>
</dbReference>
<dbReference type="PROSITE" id="PS51077">
    <property type="entry name" value="HTH_ICLR"/>
    <property type="match status" value="1"/>
</dbReference>
<dbReference type="PANTHER" id="PTHR30136:SF23">
    <property type="entry name" value="DNA-BINDING TRANSCRIPTIONAL ACTIVATOR MHPR"/>
    <property type="match status" value="1"/>
</dbReference>
<dbReference type="RefSeq" id="WP_022996974.1">
    <property type="nucleotide sequence ID" value="NZ_CP012331.1"/>
</dbReference>
<reference evidence="6" key="1">
    <citation type="submission" date="2022-01" db="EMBL/GenBank/DDBJ databases">
        <authorList>
            <person name="Karlyshev A.V."/>
            <person name="Jaspars M."/>
        </authorList>
    </citation>
    <scope>NUCLEOTIDE SEQUENCE</scope>
    <source>
        <strain evidence="6">AGSA3-2</strain>
    </source>
</reference>
<dbReference type="Gene3D" id="1.10.10.10">
    <property type="entry name" value="Winged helix-like DNA-binding domain superfamily/Winged helix DNA-binding domain"/>
    <property type="match status" value="1"/>
</dbReference>
<dbReference type="InterPro" id="IPR005471">
    <property type="entry name" value="Tscrpt_reg_IclR_N"/>
</dbReference>
<dbReference type="SUPFAM" id="SSF55781">
    <property type="entry name" value="GAF domain-like"/>
    <property type="match status" value="1"/>
</dbReference>
<feature type="domain" description="IclR-ED" evidence="5">
    <location>
        <begin position="68"/>
        <end position="252"/>
    </location>
</feature>
<evidence type="ECO:0000256" key="2">
    <source>
        <dbReference type="ARBA" id="ARBA00023125"/>
    </source>
</evidence>
<dbReference type="Pfam" id="PF09339">
    <property type="entry name" value="HTH_IclR"/>
    <property type="match status" value="1"/>
</dbReference>
<dbReference type="SMART" id="SM00346">
    <property type="entry name" value="HTH_ICLR"/>
    <property type="match status" value="1"/>
</dbReference>
<dbReference type="InterPro" id="IPR029016">
    <property type="entry name" value="GAF-like_dom_sf"/>
</dbReference>
<organism evidence="6 7">
    <name type="scientific">Alloalcanivorax xenomutans</name>
    <dbReference type="NCBI Taxonomy" id="1094342"/>
    <lineage>
        <taxon>Bacteria</taxon>
        <taxon>Pseudomonadati</taxon>
        <taxon>Pseudomonadota</taxon>
        <taxon>Gammaproteobacteria</taxon>
        <taxon>Oceanospirillales</taxon>
        <taxon>Alcanivoracaceae</taxon>
        <taxon>Alloalcanivorax</taxon>
    </lineage>
</organism>
<comment type="caution">
    <text evidence="6">The sequence shown here is derived from an EMBL/GenBank/DDBJ whole genome shotgun (WGS) entry which is preliminary data.</text>
</comment>
<dbReference type="KEGG" id="axe:P40_01680"/>
<dbReference type="AlphaFoldDB" id="A0A9Q3W6Q5"/>
<proteinExistence type="predicted"/>
<dbReference type="GO" id="GO:0003677">
    <property type="term" value="F:DNA binding"/>
    <property type="evidence" value="ECO:0007669"/>
    <property type="project" value="UniProtKB-KW"/>
</dbReference>
<dbReference type="PANTHER" id="PTHR30136">
    <property type="entry name" value="HELIX-TURN-HELIX TRANSCRIPTIONAL REGULATOR, ICLR FAMILY"/>
    <property type="match status" value="1"/>
</dbReference>
<accession>A0A9Q3W6Q5</accession>
<dbReference type="InterPro" id="IPR036388">
    <property type="entry name" value="WH-like_DNA-bd_sf"/>
</dbReference>
<dbReference type="GO" id="GO:0045892">
    <property type="term" value="P:negative regulation of DNA-templated transcription"/>
    <property type="evidence" value="ECO:0007669"/>
    <property type="project" value="TreeGrafter"/>
</dbReference>
<keyword evidence="3" id="KW-0804">Transcription</keyword>
<evidence type="ECO:0000256" key="1">
    <source>
        <dbReference type="ARBA" id="ARBA00023015"/>
    </source>
</evidence>
<feature type="domain" description="HTH iclR-type" evidence="4">
    <location>
        <begin position="6"/>
        <end position="67"/>
    </location>
</feature>
<evidence type="ECO:0000259" key="4">
    <source>
        <dbReference type="PROSITE" id="PS51077"/>
    </source>
</evidence>
<keyword evidence="1" id="KW-0805">Transcription regulation</keyword>
<protein>
    <submittedName>
        <fullName evidence="6">Helix-turn-helix domain-containing protein</fullName>
    </submittedName>
</protein>